<dbReference type="eggNOG" id="ENOG502RMR9">
    <property type="taxonomic scope" value="Eukaryota"/>
</dbReference>
<dbReference type="RefSeq" id="XP_005842317.1">
    <property type="nucleotide sequence ID" value="XM_005842260.1"/>
</dbReference>
<dbReference type="AlphaFoldDB" id="L1K447"/>
<accession>L1K447</accession>
<dbReference type="EMBL" id="JH992965">
    <property type="protein sequence ID" value="EKX55337.1"/>
    <property type="molecule type" value="Genomic_DNA"/>
</dbReference>
<reference evidence="3" key="3">
    <citation type="submission" date="2016-03" db="UniProtKB">
        <authorList>
            <consortium name="EnsemblProtists"/>
        </authorList>
    </citation>
    <scope>IDENTIFICATION</scope>
</reference>
<dbReference type="GeneID" id="17311891"/>
<dbReference type="SUPFAM" id="SSF53448">
    <property type="entry name" value="Nucleotide-diphospho-sugar transferases"/>
    <property type="match status" value="1"/>
</dbReference>
<protein>
    <submittedName>
        <fullName evidence="2 3">Uncharacterized protein</fullName>
    </submittedName>
</protein>
<gene>
    <name evidence="2" type="ORF">GUITHDRAFT_99118</name>
</gene>
<sequence>MQSSDETRKLLDEQTSQSGEAQQEFIAWEKNISTVRMGLIVVTLVLLSVQFLLLQFGESIALLCAAQVGLRVHKPPRTVFLDKDWGPATKVLGALLLEHDPNTVIITLDDDIFYNKRTVEWLATHIDDKDMALSFGCEMWNNQHSNFKSFTTYSFSNIFVTTPRVCNGWLVGWTAVAHRVSNFGEDVWMYLDRLPRGCFYNDDIWMSGYVGRRGIRKVYAPWVVYHAHHRRDKDLSLSTIEGTRERNAFPCAVDFFG</sequence>
<dbReference type="PaxDb" id="55529-EKX55337"/>
<evidence type="ECO:0000313" key="4">
    <source>
        <dbReference type="Proteomes" id="UP000011087"/>
    </source>
</evidence>
<dbReference type="KEGG" id="gtt:GUITHDRAFT_99118"/>
<keyword evidence="4" id="KW-1185">Reference proteome</keyword>
<dbReference type="EnsemblProtists" id="EKX55337">
    <property type="protein sequence ID" value="EKX55337"/>
    <property type="gene ID" value="GUITHDRAFT_99118"/>
</dbReference>
<dbReference type="OrthoDB" id="414863at2759"/>
<reference evidence="2 4" key="1">
    <citation type="journal article" date="2012" name="Nature">
        <title>Algal genomes reveal evolutionary mosaicism and the fate of nucleomorphs.</title>
        <authorList>
            <consortium name="DOE Joint Genome Institute"/>
            <person name="Curtis B.A."/>
            <person name="Tanifuji G."/>
            <person name="Burki F."/>
            <person name="Gruber A."/>
            <person name="Irimia M."/>
            <person name="Maruyama S."/>
            <person name="Arias M.C."/>
            <person name="Ball S.G."/>
            <person name="Gile G.H."/>
            <person name="Hirakawa Y."/>
            <person name="Hopkins J.F."/>
            <person name="Kuo A."/>
            <person name="Rensing S.A."/>
            <person name="Schmutz J."/>
            <person name="Symeonidi A."/>
            <person name="Elias M."/>
            <person name="Eveleigh R.J."/>
            <person name="Herman E.K."/>
            <person name="Klute M.J."/>
            <person name="Nakayama T."/>
            <person name="Obornik M."/>
            <person name="Reyes-Prieto A."/>
            <person name="Armbrust E.V."/>
            <person name="Aves S.J."/>
            <person name="Beiko R.G."/>
            <person name="Coutinho P."/>
            <person name="Dacks J.B."/>
            <person name="Durnford D.G."/>
            <person name="Fast N.M."/>
            <person name="Green B.R."/>
            <person name="Grisdale C.J."/>
            <person name="Hempel F."/>
            <person name="Henrissat B."/>
            <person name="Hoppner M.P."/>
            <person name="Ishida K."/>
            <person name="Kim E."/>
            <person name="Koreny L."/>
            <person name="Kroth P.G."/>
            <person name="Liu Y."/>
            <person name="Malik S.B."/>
            <person name="Maier U.G."/>
            <person name="McRose D."/>
            <person name="Mock T."/>
            <person name="Neilson J.A."/>
            <person name="Onodera N.T."/>
            <person name="Poole A.M."/>
            <person name="Pritham E.J."/>
            <person name="Richards T.A."/>
            <person name="Rocap G."/>
            <person name="Roy S.W."/>
            <person name="Sarai C."/>
            <person name="Schaack S."/>
            <person name="Shirato S."/>
            <person name="Slamovits C.H."/>
            <person name="Spencer D.F."/>
            <person name="Suzuki S."/>
            <person name="Worden A.Z."/>
            <person name="Zauner S."/>
            <person name="Barry K."/>
            <person name="Bell C."/>
            <person name="Bharti A.K."/>
            <person name="Crow J.A."/>
            <person name="Grimwood J."/>
            <person name="Kramer R."/>
            <person name="Lindquist E."/>
            <person name="Lucas S."/>
            <person name="Salamov A."/>
            <person name="McFadden G.I."/>
            <person name="Lane C.E."/>
            <person name="Keeling P.J."/>
            <person name="Gray M.W."/>
            <person name="Grigoriev I.V."/>
            <person name="Archibald J.M."/>
        </authorList>
    </citation>
    <scope>NUCLEOTIDE SEQUENCE</scope>
    <source>
        <strain evidence="2 4">CCMP2712</strain>
    </source>
</reference>
<proteinExistence type="predicted"/>
<evidence type="ECO:0000256" key="1">
    <source>
        <dbReference type="SAM" id="Phobius"/>
    </source>
</evidence>
<dbReference type="HOGENOM" id="CLU_1083556_0_0_1"/>
<evidence type="ECO:0000313" key="3">
    <source>
        <dbReference type="EnsemblProtists" id="EKX55337"/>
    </source>
</evidence>
<evidence type="ECO:0000313" key="2">
    <source>
        <dbReference type="EMBL" id="EKX55337.1"/>
    </source>
</evidence>
<dbReference type="Proteomes" id="UP000011087">
    <property type="component" value="Unassembled WGS sequence"/>
</dbReference>
<feature type="transmembrane region" description="Helical" evidence="1">
    <location>
        <begin position="37"/>
        <end position="57"/>
    </location>
</feature>
<keyword evidence="1" id="KW-0812">Transmembrane</keyword>
<reference evidence="4" key="2">
    <citation type="submission" date="2012-11" db="EMBL/GenBank/DDBJ databases">
        <authorList>
            <person name="Kuo A."/>
            <person name="Curtis B.A."/>
            <person name="Tanifuji G."/>
            <person name="Burki F."/>
            <person name="Gruber A."/>
            <person name="Irimia M."/>
            <person name="Maruyama S."/>
            <person name="Arias M.C."/>
            <person name="Ball S.G."/>
            <person name="Gile G.H."/>
            <person name="Hirakawa Y."/>
            <person name="Hopkins J.F."/>
            <person name="Rensing S.A."/>
            <person name="Schmutz J."/>
            <person name="Symeonidi A."/>
            <person name="Elias M."/>
            <person name="Eveleigh R.J."/>
            <person name="Herman E.K."/>
            <person name="Klute M.J."/>
            <person name="Nakayama T."/>
            <person name="Obornik M."/>
            <person name="Reyes-Prieto A."/>
            <person name="Armbrust E.V."/>
            <person name="Aves S.J."/>
            <person name="Beiko R.G."/>
            <person name="Coutinho P."/>
            <person name="Dacks J.B."/>
            <person name="Durnford D.G."/>
            <person name="Fast N.M."/>
            <person name="Green B.R."/>
            <person name="Grisdale C."/>
            <person name="Hempe F."/>
            <person name="Henrissat B."/>
            <person name="Hoppner M.P."/>
            <person name="Ishida K.-I."/>
            <person name="Kim E."/>
            <person name="Koreny L."/>
            <person name="Kroth P.G."/>
            <person name="Liu Y."/>
            <person name="Malik S.-B."/>
            <person name="Maier U.G."/>
            <person name="McRose D."/>
            <person name="Mock T."/>
            <person name="Neilson J.A."/>
            <person name="Onodera N.T."/>
            <person name="Poole A.M."/>
            <person name="Pritham E.J."/>
            <person name="Richards T.A."/>
            <person name="Rocap G."/>
            <person name="Roy S.W."/>
            <person name="Sarai C."/>
            <person name="Schaack S."/>
            <person name="Shirato S."/>
            <person name="Slamovits C.H."/>
            <person name="Spencer D.F."/>
            <person name="Suzuki S."/>
            <person name="Worden A.Z."/>
            <person name="Zauner S."/>
            <person name="Barry K."/>
            <person name="Bell C."/>
            <person name="Bharti A.K."/>
            <person name="Crow J.A."/>
            <person name="Grimwood J."/>
            <person name="Kramer R."/>
            <person name="Lindquist E."/>
            <person name="Lucas S."/>
            <person name="Salamov A."/>
            <person name="McFadden G.I."/>
            <person name="Lane C.E."/>
            <person name="Keeling P.J."/>
            <person name="Gray M.W."/>
            <person name="Grigoriev I.V."/>
            <person name="Archibald J.M."/>
        </authorList>
    </citation>
    <scope>NUCLEOTIDE SEQUENCE</scope>
    <source>
        <strain evidence="4">CCMP2712</strain>
    </source>
</reference>
<keyword evidence="1" id="KW-1133">Transmembrane helix</keyword>
<keyword evidence="1" id="KW-0472">Membrane</keyword>
<dbReference type="InterPro" id="IPR029044">
    <property type="entry name" value="Nucleotide-diphossugar_trans"/>
</dbReference>
<organism evidence="2">
    <name type="scientific">Guillardia theta (strain CCMP2712)</name>
    <name type="common">Cryptophyte</name>
    <dbReference type="NCBI Taxonomy" id="905079"/>
    <lineage>
        <taxon>Eukaryota</taxon>
        <taxon>Cryptophyceae</taxon>
        <taxon>Pyrenomonadales</taxon>
        <taxon>Geminigeraceae</taxon>
        <taxon>Guillardia</taxon>
    </lineage>
</organism>
<name>L1K447_GUITC</name>